<name>A0A2K3NKI3_TRIPR</name>
<evidence type="ECO:0000313" key="1">
    <source>
        <dbReference type="EMBL" id="PNY03499.1"/>
    </source>
</evidence>
<accession>A0A2K3NKI3</accession>
<comment type="caution">
    <text evidence="1">The sequence shown here is derived from an EMBL/GenBank/DDBJ whole genome shotgun (WGS) entry which is preliminary data.</text>
</comment>
<organism evidence="1 2">
    <name type="scientific">Trifolium pratense</name>
    <name type="common">Red clover</name>
    <dbReference type="NCBI Taxonomy" id="57577"/>
    <lineage>
        <taxon>Eukaryota</taxon>
        <taxon>Viridiplantae</taxon>
        <taxon>Streptophyta</taxon>
        <taxon>Embryophyta</taxon>
        <taxon>Tracheophyta</taxon>
        <taxon>Spermatophyta</taxon>
        <taxon>Magnoliopsida</taxon>
        <taxon>eudicotyledons</taxon>
        <taxon>Gunneridae</taxon>
        <taxon>Pentapetalae</taxon>
        <taxon>rosids</taxon>
        <taxon>fabids</taxon>
        <taxon>Fabales</taxon>
        <taxon>Fabaceae</taxon>
        <taxon>Papilionoideae</taxon>
        <taxon>50 kb inversion clade</taxon>
        <taxon>NPAAA clade</taxon>
        <taxon>Hologalegina</taxon>
        <taxon>IRL clade</taxon>
        <taxon>Trifolieae</taxon>
        <taxon>Trifolium</taxon>
    </lineage>
</organism>
<proteinExistence type="predicted"/>
<dbReference type="AlphaFoldDB" id="A0A2K3NKI3"/>
<reference evidence="1 2" key="1">
    <citation type="journal article" date="2014" name="Am. J. Bot.">
        <title>Genome assembly and annotation for red clover (Trifolium pratense; Fabaceae).</title>
        <authorList>
            <person name="Istvanek J."/>
            <person name="Jaros M."/>
            <person name="Krenek A."/>
            <person name="Repkova J."/>
        </authorList>
    </citation>
    <scope>NUCLEOTIDE SEQUENCE [LARGE SCALE GENOMIC DNA]</scope>
    <source>
        <strain evidence="2">cv. Tatra</strain>
        <tissue evidence="1">Young leaves</tissue>
    </source>
</reference>
<dbReference type="EMBL" id="ASHM01022698">
    <property type="protein sequence ID" value="PNY03499.1"/>
    <property type="molecule type" value="Genomic_DNA"/>
</dbReference>
<evidence type="ECO:0000313" key="2">
    <source>
        <dbReference type="Proteomes" id="UP000236291"/>
    </source>
</evidence>
<gene>
    <name evidence="1" type="ORF">L195_g026831</name>
</gene>
<reference evidence="1 2" key="2">
    <citation type="journal article" date="2017" name="Front. Plant Sci.">
        <title>Gene Classification and Mining of Molecular Markers Useful in Red Clover (Trifolium pratense) Breeding.</title>
        <authorList>
            <person name="Istvanek J."/>
            <person name="Dluhosova J."/>
            <person name="Dluhos P."/>
            <person name="Patkova L."/>
            <person name="Nedelnik J."/>
            <person name="Repkova J."/>
        </authorList>
    </citation>
    <scope>NUCLEOTIDE SEQUENCE [LARGE SCALE GENOMIC DNA]</scope>
    <source>
        <strain evidence="2">cv. Tatra</strain>
        <tissue evidence="1">Young leaves</tissue>
    </source>
</reference>
<protein>
    <submittedName>
        <fullName evidence="1">Uncharacterized protein</fullName>
    </submittedName>
</protein>
<sequence length="55" mass="6125">MTNDQLDLGMAEMSVGVRGESGARLTSGHHRNGGEDVQILGICVMHWFIRLIKWT</sequence>
<dbReference type="Proteomes" id="UP000236291">
    <property type="component" value="Unassembled WGS sequence"/>
</dbReference>